<keyword evidence="3" id="KW-0964">Secreted</keyword>
<gene>
    <name evidence="6" type="ORF">PM001_LOCUS9931</name>
</gene>
<accession>A0AAV1TQZ8</accession>
<proteinExistence type="predicted"/>
<dbReference type="GO" id="GO:0005576">
    <property type="term" value="C:extracellular region"/>
    <property type="evidence" value="ECO:0007669"/>
    <property type="project" value="UniProtKB-SubCell"/>
</dbReference>
<feature type="signal peptide" evidence="4">
    <location>
        <begin position="1"/>
        <end position="16"/>
    </location>
</feature>
<dbReference type="EMBL" id="CAKLBY020000078">
    <property type="protein sequence ID" value="CAK7924781.1"/>
    <property type="molecule type" value="Genomic_DNA"/>
</dbReference>
<reference evidence="6" key="1">
    <citation type="submission" date="2024-01" db="EMBL/GenBank/DDBJ databases">
        <authorList>
            <person name="Webb A."/>
        </authorList>
    </citation>
    <scope>NUCLEOTIDE SEQUENCE</scope>
    <source>
        <strain evidence="6">Pm1</strain>
    </source>
</reference>
<dbReference type="Proteomes" id="UP001162060">
    <property type="component" value="Unassembled WGS sequence"/>
</dbReference>
<comment type="caution">
    <text evidence="6">The sequence shown here is derived from an EMBL/GenBank/DDBJ whole genome shotgun (WGS) entry which is preliminary data.</text>
</comment>
<evidence type="ECO:0000313" key="7">
    <source>
        <dbReference type="Proteomes" id="UP001162060"/>
    </source>
</evidence>
<name>A0AAV1TQZ8_9STRA</name>
<sequence length="79" mass="8819">MVVVSLVCAIVCVPESLFVVEVDTNELVGSLKDAIKEKKRTSNTCVASDLQLYLAKDNRTWLPYDVNLDELLQTEGFLD</sequence>
<organism evidence="6 7">
    <name type="scientific">Peronospora matthiolae</name>
    <dbReference type="NCBI Taxonomy" id="2874970"/>
    <lineage>
        <taxon>Eukaryota</taxon>
        <taxon>Sar</taxon>
        <taxon>Stramenopiles</taxon>
        <taxon>Oomycota</taxon>
        <taxon>Peronosporomycetes</taxon>
        <taxon>Peronosporales</taxon>
        <taxon>Peronosporaceae</taxon>
        <taxon>Peronospora</taxon>
    </lineage>
</organism>
<dbReference type="AlphaFoldDB" id="A0AAV1TQZ8"/>
<evidence type="ECO:0000256" key="3">
    <source>
        <dbReference type="ARBA" id="ARBA00022525"/>
    </source>
</evidence>
<evidence type="ECO:0000313" key="6">
    <source>
        <dbReference type="EMBL" id="CAK7924781.1"/>
    </source>
</evidence>
<protein>
    <recommendedName>
        <fullName evidence="5">Crinkler effector protein N-terminal domain-containing protein</fullName>
    </recommendedName>
</protein>
<evidence type="ECO:0000256" key="1">
    <source>
        <dbReference type="ARBA" id="ARBA00004340"/>
    </source>
</evidence>
<evidence type="ECO:0000256" key="2">
    <source>
        <dbReference type="ARBA" id="ARBA00004613"/>
    </source>
</evidence>
<evidence type="ECO:0000256" key="4">
    <source>
        <dbReference type="SAM" id="SignalP"/>
    </source>
</evidence>
<keyword evidence="4" id="KW-0732">Signal</keyword>
<dbReference type="Pfam" id="PF20147">
    <property type="entry name" value="Crinkler"/>
    <property type="match status" value="1"/>
</dbReference>
<feature type="domain" description="Crinkler effector protein N-terminal" evidence="5">
    <location>
        <begin position="4"/>
        <end position="70"/>
    </location>
</feature>
<evidence type="ECO:0000259" key="5">
    <source>
        <dbReference type="Pfam" id="PF20147"/>
    </source>
</evidence>
<comment type="subcellular location">
    <subcellularLocation>
        <location evidence="1">Host cell</location>
    </subcellularLocation>
    <subcellularLocation>
        <location evidence="2">Secreted</location>
    </subcellularLocation>
</comment>
<dbReference type="GO" id="GO:0043657">
    <property type="term" value="C:host cell"/>
    <property type="evidence" value="ECO:0007669"/>
    <property type="project" value="UniProtKB-SubCell"/>
</dbReference>
<dbReference type="InterPro" id="IPR045379">
    <property type="entry name" value="Crinkler_N"/>
</dbReference>
<feature type="chain" id="PRO_5044010405" description="Crinkler effector protein N-terminal domain-containing protein" evidence="4">
    <location>
        <begin position="17"/>
        <end position="79"/>
    </location>
</feature>